<dbReference type="KEGG" id="pnd:Pla175_12020"/>
<dbReference type="EMBL" id="CP036291">
    <property type="protein sequence ID" value="QDU87835.1"/>
    <property type="molecule type" value="Genomic_DNA"/>
</dbReference>
<accession>A0A518D8N4</accession>
<dbReference type="Proteomes" id="UP000317429">
    <property type="component" value="Chromosome"/>
</dbReference>
<proteinExistence type="predicted"/>
<evidence type="ECO:0000313" key="1">
    <source>
        <dbReference type="EMBL" id="QDU87835.1"/>
    </source>
</evidence>
<reference evidence="1 2" key="1">
    <citation type="submission" date="2019-02" db="EMBL/GenBank/DDBJ databases">
        <title>Deep-cultivation of Planctomycetes and their phenomic and genomic characterization uncovers novel biology.</title>
        <authorList>
            <person name="Wiegand S."/>
            <person name="Jogler M."/>
            <person name="Boedeker C."/>
            <person name="Pinto D."/>
            <person name="Vollmers J."/>
            <person name="Rivas-Marin E."/>
            <person name="Kohn T."/>
            <person name="Peeters S.H."/>
            <person name="Heuer A."/>
            <person name="Rast P."/>
            <person name="Oberbeckmann S."/>
            <person name="Bunk B."/>
            <person name="Jeske O."/>
            <person name="Meyerdierks A."/>
            <person name="Storesund J.E."/>
            <person name="Kallscheuer N."/>
            <person name="Luecker S."/>
            <person name="Lage O.M."/>
            <person name="Pohl T."/>
            <person name="Merkel B.J."/>
            <person name="Hornburger P."/>
            <person name="Mueller R.-W."/>
            <person name="Bruemmer F."/>
            <person name="Labrenz M."/>
            <person name="Spormann A.M."/>
            <person name="Op den Camp H."/>
            <person name="Overmann J."/>
            <person name="Amann R."/>
            <person name="Jetten M.S.M."/>
            <person name="Mascher T."/>
            <person name="Medema M.H."/>
            <person name="Devos D.P."/>
            <person name="Kaster A.-K."/>
            <person name="Ovreas L."/>
            <person name="Rohde M."/>
            <person name="Galperin M.Y."/>
            <person name="Jogler C."/>
        </authorList>
    </citation>
    <scope>NUCLEOTIDE SEQUENCE [LARGE SCALE GENOMIC DNA]</scope>
    <source>
        <strain evidence="1 2">Pla175</strain>
    </source>
</reference>
<keyword evidence="2" id="KW-1185">Reference proteome</keyword>
<dbReference type="AlphaFoldDB" id="A0A518D8N4"/>
<name>A0A518D8N4_9BACT</name>
<sequence>MVEYPSHDAAIVHWEGDSLDVIREFPASVRRKLGQEIQRLQLGEAPLDSRSTAAR</sequence>
<protein>
    <submittedName>
        <fullName evidence="1">Uncharacterized protein</fullName>
    </submittedName>
</protein>
<organism evidence="1 2">
    <name type="scientific">Pirellulimonas nuda</name>
    <dbReference type="NCBI Taxonomy" id="2528009"/>
    <lineage>
        <taxon>Bacteria</taxon>
        <taxon>Pseudomonadati</taxon>
        <taxon>Planctomycetota</taxon>
        <taxon>Planctomycetia</taxon>
        <taxon>Pirellulales</taxon>
        <taxon>Lacipirellulaceae</taxon>
        <taxon>Pirellulimonas</taxon>
    </lineage>
</organism>
<evidence type="ECO:0000313" key="2">
    <source>
        <dbReference type="Proteomes" id="UP000317429"/>
    </source>
</evidence>
<gene>
    <name evidence="1" type="ORF">Pla175_12020</name>
</gene>